<dbReference type="Proteomes" id="UP001345219">
    <property type="component" value="Chromosome 21"/>
</dbReference>
<dbReference type="AlphaFoldDB" id="A0AAN7JNZ5"/>
<evidence type="ECO:0000313" key="2">
    <source>
        <dbReference type="Proteomes" id="UP001345219"/>
    </source>
</evidence>
<accession>A0AAN7JNZ5</accession>
<comment type="caution">
    <text evidence="1">The sequence shown here is derived from an EMBL/GenBank/DDBJ whole genome shotgun (WGS) entry which is preliminary data.</text>
</comment>
<protein>
    <submittedName>
        <fullName evidence="1">Uncharacterized protein</fullName>
    </submittedName>
</protein>
<organism evidence="1 2">
    <name type="scientific">Trapa incisa</name>
    <dbReference type="NCBI Taxonomy" id="236973"/>
    <lineage>
        <taxon>Eukaryota</taxon>
        <taxon>Viridiplantae</taxon>
        <taxon>Streptophyta</taxon>
        <taxon>Embryophyta</taxon>
        <taxon>Tracheophyta</taxon>
        <taxon>Spermatophyta</taxon>
        <taxon>Magnoliopsida</taxon>
        <taxon>eudicotyledons</taxon>
        <taxon>Gunneridae</taxon>
        <taxon>Pentapetalae</taxon>
        <taxon>rosids</taxon>
        <taxon>malvids</taxon>
        <taxon>Myrtales</taxon>
        <taxon>Lythraceae</taxon>
        <taxon>Trapa</taxon>
    </lineage>
</organism>
<sequence>MERSAEEAKVAVVEVERVTERVIVKAAESILVPPHLHQPLQLRSHPPEHPPYLLLALQPAATPLYQTHQEQCSWTNVDCPP</sequence>
<gene>
    <name evidence="1" type="ORF">SAY87_027747</name>
</gene>
<dbReference type="EMBL" id="JAXIOK010000018">
    <property type="protein sequence ID" value="KAK4750298.1"/>
    <property type="molecule type" value="Genomic_DNA"/>
</dbReference>
<proteinExistence type="predicted"/>
<evidence type="ECO:0000313" key="1">
    <source>
        <dbReference type="EMBL" id="KAK4750298.1"/>
    </source>
</evidence>
<name>A0AAN7JNZ5_9MYRT</name>
<keyword evidence="2" id="KW-1185">Reference proteome</keyword>
<reference evidence="1 2" key="1">
    <citation type="journal article" date="2023" name="Hortic Res">
        <title>Pangenome of water caltrop reveals structural variations and asymmetric subgenome divergence after allopolyploidization.</title>
        <authorList>
            <person name="Zhang X."/>
            <person name="Chen Y."/>
            <person name="Wang L."/>
            <person name="Yuan Y."/>
            <person name="Fang M."/>
            <person name="Shi L."/>
            <person name="Lu R."/>
            <person name="Comes H.P."/>
            <person name="Ma Y."/>
            <person name="Chen Y."/>
            <person name="Huang G."/>
            <person name="Zhou Y."/>
            <person name="Zheng Z."/>
            <person name="Qiu Y."/>
        </authorList>
    </citation>
    <scope>NUCLEOTIDE SEQUENCE [LARGE SCALE GENOMIC DNA]</scope>
    <source>
        <tissue evidence="1">Roots</tissue>
    </source>
</reference>